<sequence length="105" mass="11709">MSVRAFINSPTGPRTTHFWGPVANWGFVLAGLADTKKPESMISGPMTGALVVYSGLFMRFAWRVQPRNHILLACHTANANVQAYNFQRWARWNGDAPETTREATS</sequence>
<dbReference type="HOGENOM" id="CLU_099502_5_1_1"/>
<dbReference type="Pfam" id="PF03650">
    <property type="entry name" value="MPC"/>
    <property type="match status" value="1"/>
</dbReference>
<dbReference type="AlphaFoldDB" id="A4RQF6"/>
<organism evidence="10 11">
    <name type="scientific">Ostreococcus lucimarinus (strain CCE9901)</name>
    <dbReference type="NCBI Taxonomy" id="436017"/>
    <lineage>
        <taxon>Eukaryota</taxon>
        <taxon>Viridiplantae</taxon>
        <taxon>Chlorophyta</taxon>
        <taxon>Mamiellophyceae</taxon>
        <taxon>Mamiellales</taxon>
        <taxon>Bathycoccaceae</taxon>
        <taxon>Ostreococcus</taxon>
    </lineage>
</organism>
<evidence type="ECO:0000256" key="6">
    <source>
        <dbReference type="ARBA" id="ARBA00022989"/>
    </source>
</evidence>
<proteinExistence type="inferred from homology"/>
<evidence type="ECO:0000256" key="7">
    <source>
        <dbReference type="ARBA" id="ARBA00023128"/>
    </source>
</evidence>
<keyword evidence="3 9" id="KW-0813">Transport</keyword>
<dbReference type="KEGG" id="olu:OSTLU_39972"/>
<evidence type="ECO:0000256" key="4">
    <source>
        <dbReference type="ARBA" id="ARBA00022692"/>
    </source>
</evidence>
<dbReference type="OMA" id="FLQHFWG"/>
<evidence type="ECO:0000313" key="10">
    <source>
        <dbReference type="EMBL" id="ABO94018.1"/>
    </source>
</evidence>
<reference evidence="10 11" key="1">
    <citation type="journal article" date="2007" name="Proc. Natl. Acad. Sci. U.S.A.">
        <title>The tiny eukaryote Ostreococcus provides genomic insights into the paradox of plankton speciation.</title>
        <authorList>
            <person name="Palenik B."/>
            <person name="Grimwood J."/>
            <person name="Aerts A."/>
            <person name="Rouze P."/>
            <person name="Salamov A."/>
            <person name="Putnam N."/>
            <person name="Dupont C."/>
            <person name="Jorgensen R."/>
            <person name="Derelle E."/>
            <person name="Rombauts S."/>
            <person name="Zhou K."/>
            <person name="Otillar R."/>
            <person name="Merchant S.S."/>
            <person name="Podell S."/>
            <person name="Gaasterland T."/>
            <person name="Napoli C."/>
            <person name="Gendler K."/>
            <person name="Manuell A."/>
            <person name="Tai V."/>
            <person name="Vallon O."/>
            <person name="Piganeau G."/>
            <person name="Jancek S."/>
            <person name="Heijde M."/>
            <person name="Jabbari K."/>
            <person name="Bowler C."/>
            <person name="Lohr M."/>
            <person name="Robbens S."/>
            <person name="Werner G."/>
            <person name="Dubchak I."/>
            <person name="Pazour G.J."/>
            <person name="Ren Q."/>
            <person name="Paulsen I."/>
            <person name="Delwiche C."/>
            <person name="Schmutz J."/>
            <person name="Rokhsar D."/>
            <person name="Van de Peer Y."/>
            <person name="Moreau H."/>
            <person name="Grigoriev I.V."/>
        </authorList>
    </citation>
    <scope>NUCLEOTIDE SEQUENCE [LARGE SCALE GENOMIC DNA]</scope>
    <source>
        <strain evidence="10 11">CCE9901</strain>
    </source>
</reference>
<keyword evidence="4" id="KW-0812">Transmembrane</keyword>
<dbReference type="eggNOG" id="KOG1590">
    <property type="taxonomic scope" value="Eukaryota"/>
</dbReference>
<keyword evidence="6" id="KW-1133">Transmembrane helix</keyword>
<comment type="similarity">
    <text evidence="2 9">Belongs to the mitochondrial pyruvate carrier (MPC) (TC 2.A.105) family.</text>
</comment>
<name>A4RQF6_OSTLU</name>
<keyword evidence="11" id="KW-1185">Reference proteome</keyword>
<keyword evidence="7 9" id="KW-0496">Mitochondrion</keyword>
<comment type="function">
    <text evidence="9">Mediates the uptake of pyruvate into mitochondria.</text>
</comment>
<dbReference type="EMBL" id="CP000581">
    <property type="protein sequence ID" value="ABO94018.1"/>
    <property type="molecule type" value="Genomic_DNA"/>
</dbReference>
<dbReference type="GO" id="GO:0006850">
    <property type="term" value="P:pyruvate import into mitochondria"/>
    <property type="evidence" value="ECO:0007669"/>
    <property type="project" value="EnsemblPlants"/>
</dbReference>
<evidence type="ECO:0000313" key="11">
    <source>
        <dbReference type="Proteomes" id="UP000001568"/>
    </source>
</evidence>
<protein>
    <recommendedName>
        <fullName evidence="9">Mitochondrial pyruvate carrier</fullName>
    </recommendedName>
</protein>
<dbReference type="GO" id="GO:0005743">
    <property type="term" value="C:mitochondrial inner membrane"/>
    <property type="evidence" value="ECO:0007669"/>
    <property type="project" value="UniProtKB-SubCell"/>
</dbReference>
<dbReference type="GO" id="GO:0010119">
    <property type="term" value="P:regulation of stomatal movement"/>
    <property type="evidence" value="ECO:0007669"/>
    <property type="project" value="EnsemblPlants"/>
</dbReference>
<evidence type="ECO:0000256" key="1">
    <source>
        <dbReference type="ARBA" id="ARBA00004448"/>
    </source>
</evidence>
<keyword evidence="5 9" id="KW-0999">Mitochondrion inner membrane</keyword>
<dbReference type="OrthoDB" id="1697690at2759"/>
<gene>
    <name evidence="10" type="ORF">OSTLU_39972</name>
</gene>
<dbReference type="STRING" id="436017.A4RQF6"/>
<accession>A4RQF6</accession>
<dbReference type="Proteomes" id="UP000001568">
    <property type="component" value="Chromosome 1"/>
</dbReference>
<dbReference type="PANTHER" id="PTHR14154">
    <property type="entry name" value="UPF0041 BRAIN PROTEIN 44-RELATED"/>
    <property type="match status" value="1"/>
</dbReference>
<evidence type="ECO:0000256" key="5">
    <source>
        <dbReference type="ARBA" id="ARBA00022792"/>
    </source>
</evidence>
<evidence type="ECO:0000256" key="2">
    <source>
        <dbReference type="ARBA" id="ARBA00006416"/>
    </source>
</evidence>
<evidence type="ECO:0000256" key="9">
    <source>
        <dbReference type="RuleBase" id="RU363100"/>
    </source>
</evidence>
<dbReference type="RefSeq" id="XP_001415726.1">
    <property type="nucleotide sequence ID" value="XM_001415689.1"/>
</dbReference>
<evidence type="ECO:0000256" key="8">
    <source>
        <dbReference type="ARBA" id="ARBA00023136"/>
    </source>
</evidence>
<dbReference type="InterPro" id="IPR005336">
    <property type="entry name" value="MPC"/>
</dbReference>
<dbReference type="GeneID" id="5000023"/>
<comment type="subcellular location">
    <subcellularLocation>
        <location evidence="1 9">Mitochondrion inner membrane</location>
        <topology evidence="1 9">Multi-pass membrane protein</topology>
    </subcellularLocation>
</comment>
<dbReference type="Gramene" id="ABO94018">
    <property type="protein sequence ID" value="ABO94018"/>
    <property type="gene ID" value="OSTLU_39972"/>
</dbReference>
<keyword evidence="8" id="KW-0472">Membrane</keyword>
<evidence type="ECO:0000256" key="3">
    <source>
        <dbReference type="ARBA" id="ARBA00022448"/>
    </source>
</evidence>